<reference evidence="3 4" key="1">
    <citation type="submission" date="2019-07" db="EMBL/GenBank/DDBJ databases">
        <title>Whole genome shotgun sequence of Reyranella soli NBRC 108950.</title>
        <authorList>
            <person name="Hosoyama A."/>
            <person name="Uohara A."/>
            <person name="Ohji S."/>
            <person name="Ichikawa N."/>
        </authorList>
    </citation>
    <scope>NUCLEOTIDE SEQUENCE [LARGE SCALE GENOMIC DNA]</scope>
    <source>
        <strain evidence="3 4">NBRC 108950</strain>
    </source>
</reference>
<sequence>MLCAIQPAINRGRQYAFPVVWAAVFATGVGLSEPLPSFDAAPFLSFAPIGKAQASSPDEVTLASMDAEPQALTFLPPPANEPDDIHRLIIDPSMGHGRFAAPSNALRRQVQLRAVSPRTADELAGFFRDVSFTLLTDIRQGEAVPAIKVDRVPADLGNKDGFERKQLFITAILPVVLEVNQRVMVDREQLLALRDKIAIDPYAMSPIERIWLEDLADRYETTPDRMDELVRRVDIVPPSMAIAQGGVESGWGTSFAARTGNALYGQMKAGSAMPLPFPNVGESTEAYITNLNTHPAYAGFRTARAQARERGEDLEGYRLIGTLLRYSERGLGYVQFVRQIMRENDLHDFDRAKLPEPASFEAQAPTSSAAADRRR</sequence>
<dbReference type="EMBL" id="BKAJ01000157">
    <property type="protein sequence ID" value="GEP60300.1"/>
    <property type="molecule type" value="Genomic_DNA"/>
</dbReference>
<dbReference type="AlphaFoldDB" id="A0A512NMY6"/>
<dbReference type="InterPro" id="IPR002901">
    <property type="entry name" value="MGlyc_endo_b_GlcNAc-like_dom"/>
</dbReference>
<protein>
    <recommendedName>
        <fullName evidence="2">Mannosyl-glycoprotein endo-beta-N-acetylglucosamidase-like domain-containing protein</fullName>
    </recommendedName>
</protein>
<evidence type="ECO:0000313" key="3">
    <source>
        <dbReference type="EMBL" id="GEP60300.1"/>
    </source>
</evidence>
<dbReference type="Gene3D" id="1.10.530.10">
    <property type="match status" value="1"/>
</dbReference>
<accession>A0A512NMY6</accession>
<dbReference type="GO" id="GO:0004040">
    <property type="term" value="F:amidase activity"/>
    <property type="evidence" value="ECO:0007669"/>
    <property type="project" value="InterPro"/>
</dbReference>
<dbReference type="InterPro" id="IPR053195">
    <property type="entry name" value="Bax-like"/>
</dbReference>
<evidence type="ECO:0000259" key="2">
    <source>
        <dbReference type="Pfam" id="PF01832"/>
    </source>
</evidence>
<name>A0A512NMY6_9HYPH</name>
<dbReference type="Pfam" id="PF01832">
    <property type="entry name" value="Glucosaminidase"/>
    <property type="match status" value="1"/>
</dbReference>
<dbReference type="RefSeq" id="WP_170303651.1">
    <property type="nucleotide sequence ID" value="NZ_BKAJ01000157.1"/>
</dbReference>
<evidence type="ECO:0000256" key="1">
    <source>
        <dbReference type="SAM" id="MobiDB-lite"/>
    </source>
</evidence>
<comment type="caution">
    <text evidence="3">The sequence shown here is derived from an EMBL/GenBank/DDBJ whole genome shotgun (WGS) entry which is preliminary data.</text>
</comment>
<proteinExistence type="predicted"/>
<evidence type="ECO:0000313" key="4">
    <source>
        <dbReference type="Proteomes" id="UP000321058"/>
    </source>
</evidence>
<organism evidence="3 4">
    <name type="scientific">Reyranella soli</name>
    <dbReference type="NCBI Taxonomy" id="1230389"/>
    <lineage>
        <taxon>Bacteria</taxon>
        <taxon>Pseudomonadati</taxon>
        <taxon>Pseudomonadota</taxon>
        <taxon>Alphaproteobacteria</taxon>
        <taxon>Hyphomicrobiales</taxon>
        <taxon>Reyranellaceae</taxon>
        <taxon>Reyranella</taxon>
    </lineage>
</organism>
<gene>
    <name evidence="3" type="ORF">RSO01_74660</name>
</gene>
<feature type="domain" description="Mannosyl-glycoprotein endo-beta-N-acetylglucosamidase-like" evidence="2">
    <location>
        <begin position="229"/>
        <end position="307"/>
    </location>
</feature>
<dbReference type="PANTHER" id="PTHR40572:SF1">
    <property type="entry name" value="PROTEIN BAX"/>
    <property type="match status" value="1"/>
</dbReference>
<dbReference type="Proteomes" id="UP000321058">
    <property type="component" value="Unassembled WGS sequence"/>
</dbReference>
<feature type="region of interest" description="Disordered" evidence="1">
    <location>
        <begin position="353"/>
        <end position="375"/>
    </location>
</feature>
<dbReference type="PANTHER" id="PTHR40572">
    <property type="entry name" value="PROTEIN BAX"/>
    <property type="match status" value="1"/>
</dbReference>
<keyword evidence="4" id="KW-1185">Reference proteome</keyword>